<dbReference type="GO" id="GO:0034338">
    <property type="term" value="F:short-chain carboxylesterase activity"/>
    <property type="evidence" value="ECO:0007669"/>
    <property type="project" value="TreeGrafter"/>
</dbReference>
<dbReference type="PANTHER" id="PTHR10794">
    <property type="entry name" value="ABHYDROLASE DOMAIN-CONTAINING PROTEIN"/>
    <property type="match status" value="1"/>
</dbReference>
<reference evidence="4 5" key="1">
    <citation type="submission" date="2018-05" db="EMBL/GenBank/DDBJ databases">
        <title>complete genome sequence of Aquabacterium olei NBRC 110486.</title>
        <authorList>
            <person name="Tang B."/>
            <person name="Chang J."/>
            <person name="Zhang L."/>
            <person name="Yang H."/>
        </authorList>
    </citation>
    <scope>NUCLEOTIDE SEQUENCE [LARGE SCALE GENOMIC DNA]</scope>
    <source>
        <strain evidence="4 5">NBRC 110486</strain>
    </source>
</reference>
<feature type="active site" description="Charge relay system" evidence="2">
    <location>
        <position position="150"/>
    </location>
</feature>
<accession>A0A2U8FW68</accession>
<dbReference type="SUPFAM" id="SSF53474">
    <property type="entry name" value="alpha/beta-Hydrolases"/>
    <property type="match status" value="1"/>
</dbReference>
<keyword evidence="5" id="KW-1185">Reference proteome</keyword>
<keyword evidence="4" id="KW-0378">Hydrolase</keyword>
<evidence type="ECO:0000259" key="3">
    <source>
        <dbReference type="Pfam" id="PF00561"/>
    </source>
</evidence>
<dbReference type="InterPro" id="IPR050960">
    <property type="entry name" value="AB_hydrolase_4_sf"/>
</dbReference>
<organism evidence="4 5">
    <name type="scientific">Aquabacterium olei</name>
    <dbReference type="NCBI Taxonomy" id="1296669"/>
    <lineage>
        <taxon>Bacteria</taxon>
        <taxon>Pseudomonadati</taxon>
        <taxon>Pseudomonadota</taxon>
        <taxon>Betaproteobacteria</taxon>
        <taxon>Burkholderiales</taxon>
        <taxon>Aquabacterium</taxon>
    </lineage>
</organism>
<feature type="active site" description="Charge relay system" evidence="2">
    <location>
        <position position="279"/>
    </location>
</feature>
<evidence type="ECO:0000313" key="5">
    <source>
        <dbReference type="Proteomes" id="UP000244892"/>
    </source>
</evidence>
<dbReference type="Pfam" id="PF00561">
    <property type="entry name" value="Abhydrolase_1"/>
    <property type="match status" value="1"/>
</dbReference>
<protein>
    <submittedName>
        <fullName evidence="4">Alpha/beta hydrolase</fullName>
    </submittedName>
</protein>
<dbReference type="OrthoDB" id="332676at2"/>
<dbReference type="KEGG" id="aon:DEH84_14995"/>
<feature type="domain" description="AB hydrolase-1" evidence="3">
    <location>
        <begin position="71"/>
        <end position="310"/>
    </location>
</feature>
<dbReference type="InterPro" id="IPR029058">
    <property type="entry name" value="AB_hydrolase_fold"/>
</dbReference>
<dbReference type="PIRSF" id="PIRSF005211">
    <property type="entry name" value="Ab_hydro_YheT"/>
    <property type="match status" value="1"/>
</dbReference>
<comment type="similarity">
    <text evidence="1">Belongs to the AB hydrolase superfamily. AB hydrolase 4 family.</text>
</comment>
<sequence length="334" mass="37025">MQYRAPRWLAGHGPVAGNVQTIWPALYSATHHEGSRLPVRYHRERWDAPDGDFVDVDFHPAQPRAGQTERPLLVLFHGLEGSSQSHYARAFAHWAHAQGWDYAVPHFRGCSGEVNRRPRAYHSGDHDEVNWILRRLCAGHAGPVLAVGVSLGGNVLLRWAQEHGPDAARLVRAVVAISSPVDLAACGHAIGRGFNRLVYTRMFLNTMRPKAMERLKLFPGLFDAEAMRQARDIYDFDHIFTAPLHGFASTEDYWARCSAKPGLRAMRDVPALVLNARNDPFVPASCLPTQGEVGPAVTLWQPHEGGHVGFPSGRFPGHVADLPQAVGRWLLAHL</sequence>
<dbReference type="InterPro" id="IPR000073">
    <property type="entry name" value="AB_hydrolase_1"/>
</dbReference>
<dbReference type="Proteomes" id="UP000244892">
    <property type="component" value="Chromosome"/>
</dbReference>
<name>A0A2U8FW68_9BURK</name>
<evidence type="ECO:0000313" key="4">
    <source>
        <dbReference type="EMBL" id="AWI55312.1"/>
    </source>
</evidence>
<dbReference type="PANTHER" id="PTHR10794:SF94">
    <property type="entry name" value="ESTERASE YHET-RELATED"/>
    <property type="match status" value="1"/>
</dbReference>
<feature type="active site" description="Charge relay system" evidence="2">
    <location>
        <position position="307"/>
    </location>
</feature>
<dbReference type="EMBL" id="CP029210">
    <property type="protein sequence ID" value="AWI55312.1"/>
    <property type="molecule type" value="Genomic_DNA"/>
</dbReference>
<evidence type="ECO:0000256" key="1">
    <source>
        <dbReference type="ARBA" id="ARBA00010884"/>
    </source>
</evidence>
<evidence type="ECO:0000256" key="2">
    <source>
        <dbReference type="PIRSR" id="PIRSR005211-1"/>
    </source>
</evidence>
<dbReference type="AlphaFoldDB" id="A0A2U8FW68"/>
<proteinExistence type="inferred from homology"/>
<gene>
    <name evidence="4" type="ORF">DEH84_14995</name>
</gene>
<dbReference type="Gene3D" id="3.40.50.1820">
    <property type="entry name" value="alpha/beta hydrolase"/>
    <property type="match status" value="1"/>
</dbReference>
<dbReference type="GO" id="GO:0047372">
    <property type="term" value="F:monoacylglycerol lipase activity"/>
    <property type="evidence" value="ECO:0007669"/>
    <property type="project" value="TreeGrafter"/>
</dbReference>
<dbReference type="InterPro" id="IPR012020">
    <property type="entry name" value="ABHD4"/>
</dbReference>